<comment type="similarity">
    <text evidence="4">Belongs to the phosphatidylethanolamine-binding protein family. Mitochondrion-specific ribosomal protein mL38 subfamily.</text>
</comment>
<dbReference type="AlphaFoldDB" id="A0A4U0TMM1"/>
<dbReference type="GO" id="GO:0005739">
    <property type="term" value="C:mitochondrion"/>
    <property type="evidence" value="ECO:0007669"/>
    <property type="project" value="UniProtKB-SubCell"/>
</dbReference>
<reference evidence="7 8" key="1">
    <citation type="submission" date="2017-03" db="EMBL/GenBank/DDBJ databases">
        <title>Genomes of endolithic fungi from Antarctica.</title>
        <authorList>
            <person name="Coleine C."/>
            <person name="Masonjones S."/>
            <person name="Stajich J.E."/>
        </authorList>
    </citation>
    <scope>NUCLEOTIDE SEQUENCE [LARGE SCALE GENOMIC DNA]</scope>
    <source>
        <strain evidence="7 8">CCFEE 6315</strain>
    </source>
</reference>
<evidence type="ECO:0000256" key="1">
    <source>
        <dbReference type="ARBA" id="ARBA00004173"/>
    </source>
</evidence>
<accession>A0A4U0TMM1</accession>
<feature type="compositionally biased region" description="Polar residues" evidence="6">
    <location>
        <begin position="27"/>
        <end position="36"/>
    </location>
</feature>
<evidence type="ECO:0000256" key="3">
    <source>
        <dbReference type="ARBA" id="ARBA00037226"/>
    </source>
</evidence>
<dbReference type="CDD" id="cd00866">
    <property type="entry name" value="PEBP_euk"/>
    <property type="match status" value="1"/>
</dbReference>
<name>A0A4U0TMM1_9PEZI</name>
<organism evidence="7 8">
    <name type="scientific">Salinomyces thailandicus</name>
    <dbReference type="NCBI Taxonomy" id="706561"/>
    <lineage>
        <taxon>Eukaryota</taxon>
        <taxon>Fungi</taxon>
        <taxon>Dikarya</taxon>
        <taxon>Ascomycota</taxon>
        <taxon>Pezizomycotina</taxon>
        <taxon>Dothideomycetes</taxon>
        <taxon>Dothideomycetidae</taxon>
        <taxon>Mycosphaerellales</taxon>
        <taxon>Teratosphaeriaceae</taxon>
        <taxon>Salinomyces</taxon>
    </lineage>
</organism>
<dbReference type="OrthoDB" id="2153661at2759"/>
<dbReference type="InterPro" id="IPR008914">
    <property type="entry name" value="PEBP"/>
</dbReference>
<dbReference type="EMBL" id="NAJL01000059">
    <property type="protein sequence ID" value="TKA23223.1"/>
    <property type="molecule type" value="Genomic_DNA"/>
</dbReference>
<feature type="compositionally biased region" description="Low complexity" evidence="6">
    <location>
        <begin position="37"/>
        <end position="46"/>
    </location>
</feature>
<dbReference type="InterPro" id="IPR035810">
    <property type="entry name" value="PEBP_euk"/>
</dbReference>
<proteinExistence type="inferred from homology"/>
<evidence type="ECO:0000313" key="8">
    <source>
        <dbReference type="Proteomes" id="UP000308549"/>
    </source>
</evidence>
<comment type="caution">
    <text evidence="7">The sequence shown here is derived from an EMBL/GenBank/DDBJ whole genome shotgun (WGS) entry which is preliminary data.</text>
</comment>
<dbReference type="InterPro" id="IPR036610">
    <property type="entry name" value="PEBP-like_sf"/>
</dbReference>
<dbReference type="SUPFAM" id="SSF49777">
    <property type="entry name" value="PEBP-like"/>
    <property type="match status" value="1"/>
</dbReference>
<evidence type="ECO:0000313" key="7">
    <source>
        <dbReference type="EMBL" id="TKA23223.1"/>
    </source>
</evidence>
<protein>
    <recommendedName>
        <fullName evidence="5">Large ribosomal subunit protein mL38</fullName>
    </recommendedName>
</protein>
<dbReference type="PANTHER" id="PTHR11362">
    <property type="entry name" value="PHOSPHATIDYLETHANOLAMINE-BINDING PROTEIN"/>
    <property type="match status" value="1"/>
</dbReference>
<evidence type="ECO:0000256" key="6">
    <source>
        <dbReference type="SAM" id="MobiDB-lite"/>
    </source>
</evidence>
<evidence type="ECO:0000256" key="5">
    <source>
        <dbReference type="ARBA" id="ARBA00039444"/>
    </source>
</evidence>
<evidence type="ECO:0000256" key="4">
    <source>
        <dbReference type="ARBA" id="ARBA00038016"/>
    </source>
</evidence>
<dbReference type="Gene3D" id="1.20.58.1180">
    <property type="match status" value="1"/>
</dbReference>
<dbReference type="FunFam" id="3.90.280.10:FF:000004">
    <property type="entry name" value="Mitochondrial large ribosomal subunit YmL35"/>
    <property type="match status" value="1"/>
</dbReference>
<keyword evidence="8" id="KW-1185">Reference proteome</keyword>
<sequence>MAIERSARPLARCLRCTRNAHPRAFSASATSRLDTQPTPSESESAARPPPPPSDIPKARRDPNTVSTPAAERQLFRDQKIHPIGSRRRRAAIASTGTIPFSQLPYQCFQEARAFLQEDRKEKVQLVEQQRERIAKLKAKEVAPQDEAHKELRLESMKTRLAELKVMADINDPVVKRKFEDGEGDMTKPIYRYLADKKWRSYKREVLLQRIHQMNIIPDVLPVLDPIVSTKLTFAGKKVQHGDVVSSLTSAKPPTLNTQAYEQGTKLYTIAVVNSDVPNVEKDGYEYRCHFLACNIPLSPTNTLVPFDRLKADQVILPWLPPYAQKGLPYQRMSIIILAQPPVERTENSPSQPLDVAGIKDAGRYAERRNFIMKSFADRFALKPVGVDLFRTVWDEFTADVMRRAGVPGWDVEFKRKRVEPLPYQRKGSERYR</sequence>
<dbReference type="Pfam" id="PF01161">
    <property type="entry name" value="PBP"/>
    <property type="match status" value="1"/>
</dbReference>
<dbReference type="Proteomes" id="UP000308549">
    <property type="component" value="Unassembled WGS sequence"/>
</dbReference>
<gene>
    <name evidence="7" type="ORF">B0A50_07616</name>
</gene>
<evidence type="ECO:0000256" key="2">
    <source>
        <dbReference type="ARBA" id="ARBA00023128"/>
    </source>
</evidence>
<comment type="function">
    <text evidence="3">Component of the mitochondrial ribosome (mitoribosome), a dedicated translation machinery responsible for the synthesis of mitochondrial genome-encoded proteins, including at least some of the essential transmembrane subunits of the mitochondrial respiratory chain. The mitoribosomes are attached to the mitochondrial inner membrane and translation products are cotranslationally integrated into the membrane.</text>
</comment>
<keyword evidence="2" id="KW-0496">Mitochondrion</keyword>
<feature type="region of interest" description="Disordered" evidence="6">
    <location>
        <begin position="24"/>
        <end position="86"/>
    </location>
</feature>
<dbReference type="Gene3D" id="3.90.280.10">
    <property type="entry name" value="PEBP-like"/>
    <property type="match status" value="1"/>
</dbReference>
<comment type="subcellular location">
    <subcellularLocation>
        <location evidence="1">Mitochondrion</location>
    </subcellularLocation>
</comment>
<dbReference type="PANTHER" id="PTHR11362:SF82">
    <property type="entry name" value="PHOSPHATIDYLETHANOLAMINE-BINDING PROTEIN 4"/>
    <property type="match status" value="1"/>
</dbReference>